<dbReference type="EMBL" id="BLLK01000056">
    <property type="protein sequence ID" value="GFH56758.1"/>
    <property type="molecule type" value="Genomic_DNA"/>
</dbReference>
<dbReference type="AlphaFoldDB" id="A0AAD3D302"/>
<organism evidence="2 3">
    <name type="scientific">Chaetoceros tenuissimus</name>
    <dbReference type="NCBI Taxonomy" id="426638"/>
    <lineage>
        <taxon>Eukaryota</taxon>
        <taxon>Sar</taxon>
        <taxon>Stramenopiles</taxon>
        <taxon>Ochrophyta</taxon>
        <taxon>Bacillariophyta</taxon>
        <taxon>Coscinodiscophyceae</taxon>
        <taxon>Chaetocerotophycidae</taxon>
        <taxon>Chaetocerotales</taxon>
        <taxon>Chaetocerotaceae</taxon>
        <taxon>Chaetoceros</taxon>
    </lineage>
</organism>
<sequence>MGAEVDDDWKKDAGEKATRIWEFWKPIVKDDSDFPCFSLALRLIVLIQVSSCSVERVFSQMKLVVETCGPVYEDTLESLSKIKDLAIQKVDTSSSTKISATPDFNIVFGLSGNHSGFLAEFKVALKSVFINAPIDHGMNIHVIGDEEAYNSLAQIFNETQYSLGKGLGQMHFNGQEGRRKEAYFMSHGFVLFDKFNKTSGLSKYYVSLPWNWAKYMVESKDSTSRPPFQVRLIEHHDKNLNLFEATSYSLLDI</sequence>
<dbReference type="GO" id="GO:0046983">
    <property type="term" value="F:protein dimerization activity"/>
    <property type="evidence" value="ECO:0007669"/>
    <property type="project" value="InterPro"/>
</dbReference>
<proteinExistence type="predicted"/>
<feature type="domain" description="HAT C-terminal dimerisation" evidence="1">
    <location>
        <begin position="13"/>
        <end position="64"/>
    </location>
</feature>
<dbReference type="Pfam" id="PF05699">
    <property type="entry name" value="Dimer_Tnp_hAT"/>
    <property type="match status" value="1"/>
</dbReference>
<evidence type="ECO:0000259" key="1">
    <source>
        <dbReference type="Pfam" id="PF05699"/>
    </source>
</evidence>
<gene>
    <name evidence="2" type="ORF">CTEN210_13234</name>
</gene>
<keyword evidence="3" id="KW-1185">Reference proteome</keyword>
<dbReference type="Proteomes" id="UP001054902">
    <property type="component" value="Unassembled WGS sequence"/>
</dbReference>
<evidence type="ECO:0000313" key="3">
    <source>
        <dbReference type="Proteomes" id="UP001054902"/>
    </source>
</evidence>
<reference evidence="2 3" key="1">
    <citation type="journal article" date="2021" name="Sci. Rep.">
        <title>The genome of the diatom Chaetoceros tenuissimus carries an ancient integrated fragment of an extant virus.</title>
        <authorList>
            <person name="Hongo Y."/>
            <person name="Kimura K."/>
            <person name="Takaki Y."/>
            <person name="Yoshida Y."/>
            <person name="Baba S."/>
            <person name="Kobayashi G."/>
            <person name="Nagasaki K."/>
            <person name="Hano T."/>
            <person name="Tomaru Y."/>
        </authorList>
    </citation>
    <scope>NUCLEOTIDE SEQUENCE [LARGE SCALE GENOMIC DNA]</scope>
    <source>
        <strain evidence="2 3">NIES-3715</strain>
    </source>
</reference>
<evidence type="ECO:0000313" key="2">
    <source>
        <dbReference type="EMBL" id="GFH56758.1"/>
    </source>
</evidence>
<dbReference type="InterPro" id="IPR008906">
    <property type="entry name" value="HATC_C_dom"/>
</dbReference>
<name>A0AAD3D302_9STRA</name>
<comment type="caution">
    <text evidence="2">The sequence shown here is derived from an EMBL/GenBank/DDBJ whole genome shotgun (WGS) entry which is preliminary data.</text>
</comment>
<accession>A0AAD3D302</accession>
<protein>
    <recommendedName>
        <fullName evidence="1">HAT C-terminal dimerisation domain-containing protein</fullName>
    </recommendedName>
</protein>